<comment type="similarity">
    <text evidence="2">Belongs to the CPA3 antiporters (TC 2.A.63) subunit D family.</text>
</comment>
<keyword evidence="5 9" id="KW-1133">Transmembrane helix</keyword>
<feature type="transmembrane region" description="Helical" evidence="9">
    <location>
        <begin position="53"/>
        <end position="71"/>
    </location>
</feature>
<keyword evidence="4 7" id="KW-0812">Transmembrane</keyword>
<dbReference type="InterPro" id="IPR001750">
    <property type="entry name" value="ND/Mrp_TM"/>
</dbReference>
<dbReference type="EMBL" id="LZDH01000034">
    <property type="protein sequence ID" value="OBS31356.1"/>
    <property type="molecule type" value="Genomic_DNA"/>
</dbReference>
<dbReference type="OrthoDB" id="9768329at2"/>
<dbReference type="NCBIfam" id="NF009309">
    <property type="entry name" value="PRK12666.1"/>
    <property type="match status" value="1"/>
</dbReference>
<dbReference type="GO" id="GO:0005886">
    <property type="term" value="C:plasma membrane"/>
    <property type="evidence" value="ECO:0007669"/>
    <property type="project" value="UniProtKB-SubCell"/>
</dbReference>
<comment type="subcellular location">
    <subcellularLocation>
        <location evidence="1">Cell membrane</location>
        <topology evidence="1">Multi-pass membrane protein</topology>
    </subcellularLocation>
    <subcellularLocation>
        <location evidence="7">Membrane</location>
        <topology evidence="7">Multi-pass membrane protein</topology>
    </subcellularLocation>
</comment>
<reference evidence="11 12" key="1">
    <citation type="submission" date="2016-06" db="EMBL/GenBank/DDBJ databases">
        <title>Genome sequence of Tepidimonas fonticaldi PL17.</title>
        <authorList>
            <person name="Pinnaka A.K."/>
        </authorList>
    </citation>
    <scope>NUCLEOTIDE SEQUENCE [LARGE SCALE GENOMIC DNA]</scope>
    <source>
        <strain evidence="11 12">PL17</strain>
    </source>
</reference>
<keyword evidence="6 9" id="KW-0472">Membrane</keyword>
<feature type="transmembrane region" description="Helical" evidence="9">
    <location>
        <begin position="325"/>
        <end position="346"/>
    </location>
</feature>
<name>A0A1A6DXF1_9BURK</name>
<comment type="caution">
    <text evidence="11">The sequence shown here is derived from an EMBL/GenBank/DDBJ whole genome shotgun (WGS) entry which is preliminary data.</text>
</comment>
<feature type="transmembrane region" description="Helical" evidence="9">
    <location>
        <begin position="476"/>
        <end position="495"/>
    </location>
</feature>
<dbReference type="Pfam" id="PF00361">
    <property type="entry name" value="Proton_antipo_M"/>
    <property type="match status" value="1"/>
</dbReference>
<feature type="transmembrane region" description="Helical" evidence="9">
    <location>
        <begin position="91"/>
        <end position="118"/>
    </location>
</feature>
<dbReference type="InterPro" id="IPR003918">
    <property type="entry name" value="NADH_UbQ_OxRdtase"/>
</dbReference>
<evidence type="ECO:0000256" key="8">
    <source>
        <dbReference type="SAM" id="MobiDB-lite"/>
    </source>
</evidence>
<feature type="transmembrane region" description="Helical" evidence="9">
    <location>
        <begin position="12"/>
        <end position="32"/>
    </location>
</feature>
<sequence length="556" mass="58477">MGAALLGFWEQHAPVLSVLLPSFTGMALLLLGDHDGMSAQGGGHEGGRAAWRRRLSLASALLGLALAVALVGRASGGELTVYELGEWPAPFGIVLVLDRLSALMVLLTYLVAVPVLWYACGGWDTRGRHFHAIFHLQLMGLSGAFLTGDLFNLFVFFEVLLIASYVLMLHGLGRERLRMGVHYVVLNLTASALFLIGLSMFYSVTGTLNMADAALHVARLDGASLRLAQSAALILLVVFGLKAALVPLYFWLPGTYAAASAPVAALFAIMTKVGVYSIVRVHWVIFGVDAGAASLTVQPWLLPVALLTSVLGVLGALAAHTLGRLVAYLTVSSVGTIVAGVALFTPETLSAAMYYLLHSTVVIAGLFLFVELAAAQRGAMHDRLQPAPAVREPVLLGVMMLFGAASAAGLPPLPGFLGKVMLLQSTAGLPAQPWVWSVLIGVGFLTLLGLARAGVVMFWHVQPAVAPQASGTSARLLAAPWAFMAVTVAMAVWAAPIKDYTDALAQQLTDKARYASAVLARQGGVGVPTTRPYDGRRPAAPSSPAVPPTDAQESRP</sequence>
<feature type="region of interest" description="Disordered" evidence="8">
    <location>
        <begin position="525"/>
        <end position="556"/>
    </location>
</feature>
<dbReference type="AlphaFoldDB" id="A0A1A6DXF1"/>
<proteinExistence type="inferred from homology"/>
<protein>
    <submittedName>
        <fullName evidence="11">Monovalent cation/H+ antiporter subunit D</fullName>
    </submittedName>
</protein>
<dbReference type="GO" id="GO:0008137">
    <property type="term" value="F:NADH dehydrogenase (ubiquinone) activity"/>
    <property type="evidence" value="ECO:0007669"/>
    <property type="project" value="InterPro"/>
</dbReference>
<dbReference type="PANTHER" id="PTHR42703">
    <property type="entry name" value="NADH DEHYDROGENASE"/>
    <property type="match status" value="1"/>
</dbReference>
<evidence type="ECO:0000256" key="5">
    <source>
        <dbReference type="ARBA" id="ARBA00022989"/>
    </source>
</evidence>
<evidence type="ECO:0000256" key="7">
    <source>
        <dbReference type="RuleBase" id="RU000320"/>
    </source>
</evidence>
<dbReference type="PRINTS" id="PR01437">
    <property type="entry name" value="NUOXDRDTASE4"/>
</dbReference>
<evidence type="ECO:0000313" key="12">
    <source>
        <dbReference type="Proteomes" id="UP000091969"/>
    </source>
</evidence>
<evidence type="ECO:0000256" key="1">
    <source>
        <dbReference type="ARBA" id="ARBA00004651"/>
    </source>
</evidence>
<feature type="transmembrane region" description="Helical" evidence="9">
    <location>
        <begin position="300"/>
        <end position="318"/>
    </location>
</feature>
<dbReference type="STRING" id="1101373.A9O67_01610"/>
<evidence type="ECO:0000256" key="3">
    <source>
        <dbReference type="ARBA" id="ARBA00022475"/>
    </source>
</evidence>
<accession>A0A1A6DXF1</accession>
<keyword evidence="12" id="KW-1185">Reference proteome</keyword>
<dbReference type="RefSeq" id="WP_068607456.1">
    <property type="nucleotide sequence ID" value="NZ_LZDH01000034.1"/>
</dbReference>
<dbReference type="InterPro" id="IPR050586">
    <property type="entry name" value="CPA3_Na-H_Antiporter_D"/>
</dbReference>
<feature type="transmembrane region" description="Helical" evidence="9">
    <location>
        <begin position="153"/>
        <end position="172"/>
    </location>
</feature>
<feature type="transmembrane region" description="Helical" evidence="9">
    <location>
        <begin position="394"/>
        <end position="414"/>
    </location>
</feature>
<evidence type="ECO:0000313" key="11">
    <source>
        <dbReference type="EMBL" id="OBS31356.1"/>
    </source>
</evidence>
<feature type="transmembrane region" description="Helical" evidence="9">
    <location>
        <begin position="264"/>
        <end position="288"/>
    </location>
</feature>
<organism evidence="11 12">
    <name type="scientific">Tepidimonas fonticaldi</name>
    <dbReference type="NCBI Taxonomy" id="1101373"/>
    <lineage>
        <taxon>Bacteria</taxon>
        <taxon>Pseudomonadati</taxon>
        <taxon>Pseudomonadota</taxon>
        <taxon>Betaproteobacteria</taxon>
        <taxon>Burkholderiales</taxon>
        <taxon>Tepidimonas</taxon>
    </lineage>
</organism>
<evidence type="ECO:0000256" key="6">
    <source>
        <dbReference type="ARBA" id="ARBA00023136"/>
    </source>
</evidence>
<feature type="transmembrane region" description="Helical" evidence="9">
    <location>
        <begin position="352"/>
        <end position="374"/>
    </location>
</feature>
<feature type="domain" description="NADH:quinone oxidoreductase/Mrp antiporter transmembrane" evidence="10">
    <location>
        <begin position="148"/>
        <end position="436"/>
    </location>
</feature>
<dbReference type="GO" id="GO:0042773">
    <property type="term" value="P:ATP synthesis coupled electron transport"/>
    <property type="evidence" value="ECO:0007669"/>
    <property type="project" value="InterPro"/>
</dbReference>
<dbReference type="Proteomes" id="UP000091969">
    <property type="component" value="Unassembled WGS sequence"/>
</dbReference>
<evidence type="ECO:0000256" key="2">
    <source>
        <dbReference type="ARBA" id="ARBA00005346"/>
    </source>
</evidence>
<feature type="transmembrane region" description="Helical" evidence="9">
    <location>
        <begin position="130"/>
        <end position="147"/>
    </location>
</feature>
<feature type="transmembrane region" description="Helical" evidence="9">
    <location>
        <begin position="184"/>
        <end position="202"/>
    </location>
</feature>
<gene>
    <name evidence="11" type="ORF">A9O67_01610</name>
</gene>
<evidence type="ECO:0000256" key="4">
    <source>
        <dbReference type="ARBA" id="ARBA00022692"/>
    </source>
</evidence>
<feature type="transmembrane region" description="Helical" evidence="9">
    <location>
        <begin position="434"/>
        <end position="455"/>
    </location>
</feature>
<feature type="transmembrane region" description="Helical" evidence="9">
    <location>
        <begin position="231"/>
        <end position="252"/>
    </location>
</feature>
<evidence type="ECO:0000256" key="9">
    <source>
        <dbReference type="SAM" id="Phobius"/>
    </source>
</evidence>
<dbReference type="PANTHER" id="PTHR42703:SF1">
    <property type="entry name" value="NA(+)_H(+) ANTIPORTER SUBUNIT D1"/>
    <property type="match status" value="1"/>
</dbReference>
<keyword evidence="3" id="KW-1003">Cell membrane</keyword>
<evidence type="ECO:0000259" key="10">
    <source>
        <dbReference type="Pfam" id="PF00361"/>
    </source>
</evidence>